<comment type="caution">
    <text evidence="3">The sequence shown here is derived from an EMBL/GenBank/DDBJ whole genome shotgun (WGS) entry which is preliminary data.</text>
</comment>
<gene>
    <name evidence="3" type="ORF">CFR72_06495</name>
</gene>
<protein>
    <submittedName>
        <fullName evidence="3">Terminase</fullName>
    </submittedName>
</protein>
<dbReference type="InterPro" id="IPR027417">
    <property type="entry name" value="P-loop_NTPase"/>
</dbReference>
<evidence type="ECO:0000313" key="4">
    <source>
        <dbReference type="Proteomes" id="UP000248301"/>
    </source>
</evidence>
<organism evidence="3 4">
    <name type="scientific">Gluconacetobacter entanii</name>
    <dbReference type="NCBI Taxonomy" id="108528"/>
    <lineage>
        <taxon>Bacteria</taxon>
        <taxon>Pseudomonadati</taxon>
        <taxon>Pseudomonadota</taxon>
        <taxon>Alphaproteobacteria</taxon>
        <taxon>Acetobacterales</taxon>
        <taxon>Acetobacteraceae</taxon>
        <taxon>Gluconacetobacter</taxon>
    </lineage>
</organism>
<accession>A0A318PSU3</accession>
<evidence type="ECO:0000259" key="2">
    <source>
        <dbReference type="Pfam" id="PF17289"/>
    </source>
</evidence>
<feature type="domain" description="Terminase large subunit gp17-like C-terminal" evidence="2">
    <location>
        <begin position="259"/>
        <end position="416"/>
    </location>
</feature>
<proteinExistence type="predicted"/>
<evidence type="ECO:0000256" key="1">
    <source>
        <dbReference type="ARBA" id="ARBA00022612"/>
    </source>
</evidence>
<dbReference type="Gene3D" id="3.40.50.300">
    <property type="entry name" value="P-loop containing nucleotide triphosphate hydrolases"/>
    <property type="match status" value="1"/>
</dbReference>
<name>A0A318PSU3_9PROT</name>
<keyword evidence="1" id="KW-1188">Viral release from host cell</keyword>
<dbReference type="AlphaFoldDB" id="A0A318PSU3"/>
<evidence type="ECO:0000313" key="3">
    <source>
        <dbReference type="EMBL" id="PYD63550.1"/>
    </source>
</evidence>
<dbReference type="OrthoDB" id="479677at2"/>
<sequence>MVARLRKAERPKLTRPQWNIYQHGWRPECRFRVAVCGRRFGKTFEAQEEMRRAVRMAVKHDIGTENEIWYGAPTFKQAKRVMWNRLKKAFPENWLAKKPNESECNLTMKSGHIVRIVGLDNYDNLRGSGLWFFLGDEWADTKPEAWRETIRPMLSTAGGHGLFIGTPKGFNHFRDAYLRGQPGPQHEDGWWSCLYTSLAGGNIPASEIEAARRDMDIRQFRQEYDASFETYAGRVIYAFSRADNVRPCPFIIGRPLLVGMDFNINPMSATVWQREDDGTLGQVDEIILPTSNTDEMADEITRRYRRGDQVSHITIYPDPAGAQRKTSAQGRTDISILRAKGFNVIASASHPLVRDRINVTNSMFCSADGHRSAFVDPKCAKSIEAYERQTYREGTGEPDKHSGYDHIVDATGYLMFSVKCPPQRARLTPTRFNLGR</sequence>
<dbReference type="Gene3D" id="3.30.420.280">
    <property type="match status" value="1"/>
</dbReference>
<dbReference type="EMBL" id="NKUF01000010">
    <property type="protein sequence ID" value="PYD63550.1"/>
    <property type="molecule type" value="Genomic_DNA"/>
</dbReference>
<dbReference type="InterPro" id="IPR035421">
    <property type="entry name" value="Terminase_6C"/>
</dbReference>
<dbReference type="Pfam" id="PF17289">
    <property type="entry name" value="Terminase_6C"/>
    <property type="match status" value="1"/>
</dbReference>
<dbReference type="Proteomes" id="UP000248301">
    <property type="component" value="Unassembled WGS sequence"/>
</dbReference>
<reference evidence="3 4" key="1">
    <citation type="submission" date="2017-07" db="EMBL/GenBank/DDBJ databases">
        <title>A draft genome sequence of Gluconacetobacter entanii LTH 4560.</title>
        <authorList>
            <person name="Skraban J."/>
            <person name="Cleenwerck I."/>
            <person name="Vandamme P."/>
            <person name="Trcek J."/>
        </authorList>
    </citation>
    <scope>NUCLEOTIDE SEQUENCE [LARGE SCALE GENOMIC DNA]</scope>
    <source>
        <strain evidence="3 4">LTH 4560</strain>
    </source>
</reference>